<keyword evidence="1" id="KW-0472">Membrane</keyword>
<accession>N8YBQ5</accession>
<keyword evidence="1" id="KW-1133">Transmembrane helix</keyword>
<keyword evidence="3" id="KW-1185">Reference proteome</keyword>
<comment type="caution">
    <text evidence="2">The sequence shown here is derived from an EMBL/GenBank/DDBJ whole genome shotgun (WGS) entry which is preliminary data.</text>
</comment>
<sequence>MDSDHIVIVMLFYVLACIGGLVYAISFMGK</sequence>
<dbReference type="HOGENOM" id="CLU_3401694_0_0_6"/>
<dbReference type="Proteomes" id="UP000013148">
    <property type="component" value="Unassembled WGS sequence"/>
</dbReference>
<evidence type="ECO:0000256" key="1">
    <source>
        <dbReference type="SAM" id="Phobius"/>
    </source>
</evidence>
<gene>
    <name evidence="2" type="ORF">F964_00559</name>
</gene>
<proteinExistence type="predicted"/>
<organism evidence="2 3">
    <name type="scientific">Acinetobacter guillouiae NIPH 991</name>
    <dbReference type="NCBI Taxonomy" id="1217656"/>
    <lineage>
        <taxon>Bacteria</taxon>
        <taxon>Pseudomonadati</taxon>
        <taxon>Pseudomonadota</taxon>
        <taxon>Gammaproteobacteria</taxon>
        <taxon>Moraxellales</taxon>
        <taxon>Moraxellaceae</taxon>
        <taxon>Acinetobacter</taxon>
    </lineage>
</organism>
<name>N8YBQ5_ACIGI</name>
<feature type="transmembrane region" description="Helical" evidence="1">
    <location>
        <begin position="6"/>
        <end position="25"/>
    </location>
</feature>
<dbReference type="AlphaFoldDB" id="N8YBQ5"/>
<protein>
    <submittedName>
        <fullName evidence="2">Uncharacterized protein</fullName>
    </submittedName>
</protein>
<evidence type="ECO:0000313" key="2">
    <source>
        <dbReference type="EMBL" id="ENV18759.1"/>
    </source>
</evidence>
<reference evidence="2 3" key="1">
    <citation type="submission" date="2013-02" db="EMBL/GenBank/DDBJ databases">
        <title>The Genome Sequence of Acinetobacter guillouiae NIPH 991.</title>
        <authorList>
            <consortium name="The Broad Institute Genome Sequencing Platform"/>
            <consortium name="The Broad Institute Genome Sequencing Center for Infectious Disease"/>
            <person name="Cerqueira G."/>
            <person name="Feldgarden M."/>
            <person name="Courvalin P."/>
            <person name="Perichon B."/>
            <person name="Grillot-Courvalin C."/>
            <person name="Clermont D."/>
            <person name="Rocha E."/>
            <person name="Yoon E.-J."/>
            <person name="Nemec A."/>
            <person name="Walker B."/>
            <person name="Young S.K."/>
            <person name="Zeng Q."/>
            <person name="Gargeya S."/>
            <person name="Fitzgerald M."/>
            <person name="Haas B."/>
            <person name="Abouelleil A."/>
            <person name="Alvarado L."/>
            <person name="Arachchi H.M."/>
            <person name="Berlin A.M."/>
            <person name="Chapman S.B."/>
            <person name="Dewar J."/>
            <person name="Goldberg J."/>
            <person name="Griggs A."/>
            <person name="Gujja S."/>
            <person name="Hansen M."/>
            <person name="Howarth C."/>
            <person name="Imamovic A."/>
            <person name="Larimer J."/>
            <person name="McCowan C."/>
            <person name="Murphy C."/>
            <person name="Neiman D."/>
            <person name="Pearson M."/>
            <person name="Priest M."/>
            <person name="Roberts A."/>
            <person name="Saif S."/>
            <person name="Shea T."/>
            <person name="Sisk P."/>
            <person name="Sykes S."/>
            <person name="Wortman J."/>
            <person name="Nusbaum C."/>
            <person name="Birren B."/>
        </authorList>
    </citation>
    <scope>NUCLEOTIDE SEQUENCE [LARGE SCALE GENOMIC DNA]</scope>
    <source>
        <strain evidence="2 3">NIPH 991</strain>
    </source>
</reference>
<evidence type="ECO:0000313" key="3">
    <source>
        <dbReference type="Proteomes" id="UP000013148"/>
    </source>
</evidence>
<dbReference type="EMBL" id="APPJ01000004">
    <property type="protein sequence ID" value="ENV18759.1"/>
    <property type="molecule type" value="Genomic_DNA"/>
</dbReference>
<keyword evidence="1" id="KW-0812">Transmembrane</keyword>